<protein>
    <recommendedName>
        <fullName evidence="2">Nephrocystin 3-like N-terminal domain-containing protein</fullName>
    </recommendedName>
</protein>
<keyword evidence="4" id="KW-1185">Reference proteome</keyword>
<dbReference type="OMA" id="RAYLMIM"/>
<dbReference type="SUPFAM" id="SSF52540">
    <property type="entry name" value="P-loop containing nucleoside triphosphate hydrolases"/>
    <property type="match status" value="1"/>
</dbReference>
<keyword evidence="1" id="KW-0677">Repeat</keyword>
<organism evidence="3 4">
    <name type="scientific">Pestalotiopsis fici (strain W106-1 / CGMCC3.15140)</name>
    <dbReference type="NCBI Taxonomy" id="1229662"/>
    <lineage>
        <taxon>Eukaryota</taxon>
        <taxon>Fungi</taxon>
        <taxon>Dikarya</taxon>
        <taxon>Ascomycota</taxon>
        <taxon>Pezizomycotina</taxon>
        <taxon>Sordariomycetes</taxon>
        <taxon>Xylariomycetidae</taxon>
        <taxon>Amphisphaeriales</taxon>
        <taxon>Sporocadaceae</taxon>
        <taxon>Pestalotiopsis</taxon>
    </lineage>
</organism>
<dbReference type="EMBL" id="KI912110">
    <property type="protein sequence ID" value="ETS85040.1"/>
    <property type="molecule type" value="Genomic_DNA"/>
</dbReference>
<proteinExistence type="predicted"/>
<dbReference type="InterPro" id="IPR056884">
    <property type="entry name" value="NPHP3-like_N"/>
</dbReference>
<dbReference type="InParanoid" id="W3XG82"/>
<reference evidence="4" key="1">
    <citation type="journal article" date="2015" name="BMC Genomics">
        <title>Genomic and transcriptomic analysis of the endophytic fungus Pestalotiopsis fici reveals its lifestyle and high potential for synthesis of natural products.</title>
        <authorList>
            <person name="Wang X."/>
            <person name="Zhang X."/>
            <person name="Liu L."/>
            <person name="Xiang M."/>
            <person name="Wang W."/>
            <person name="Sun X."/>
            <person name="Che Y."/>
            <person name="Guo L."/>
            <person name="Liu G."/>
            <person name="Guo L."/>
            <person name="Wang C."/>
            <person name="Yin W.B."/>
            <person name="Stadler M."/>
            <person name="Zhang X."/>
            <person name="Liu X."/>
        </authorList>
    </citation>
    <scope>NUCLEOTIDE SEQUENCE [LARGE SCALE GENOMIC DNA]</scope>
    <source>
        <strain evidence="4">W106-1 / CGMCC3.15140</strain>
    </source>
</reference>
<dbReference type="RefSeq" id="XP_007829837.1">
    <property type="nucleotide sequence ID" value="XM_007831646.1"/>
</dbReference>
<evidence type="ECO:0000256" key="1">
    <source>
        <dbReference type="ARBA" id="ARBA00022737"/>
    </source>
</evidence>
<dbReference type="AlphaFoldDB" id="W3XG82"/>
<dbReference type="PANTHER" id="PTHR10039:SF5">
    <property type="entry name" value="NACHT DOMAIN-CONTAINING PROTEIN"/>
    <property type="match status" value="1"/>
</dbReference>
<dbReference type="STRING" id="1229662.W3XG82"/>
<evidence type="ECO:0000313" key="4">
    <source>
        <dbReference type="Proteomes" id="UP000030651"/>
    </source>
</evidence>
<dbReference type="Pfam" id="PF24883">
    <property type="entry name" value="NPHP3_N"/>
    <property type="match status" value="1"/>
</dbReference>
<dbReference type="Proteomes" id="UP000030651">
    <property type="component" value="Unassembled WGS sequence"/>
</dbReference>
<dbReference type="InterPro" id="IPR027417">
    <property type="entry name" value="P-loop_NTPase"/>
</dbReference>
<dbReference type="OrthoDB" id="5086500at2759"/>
<evidence type="ECO:0000313" key="3">
    <source>
        <dbReference type="EMBL" id="ETS85040.1"/>
    </source>
</evidence>
<dbReference type="KEGG" id="pfy:PFICI_03065"/>
<name>W3XG82_PESFW</name>
<dbReference type="Gene3D" id="3.40.50.300">
    <property type="entry name" value="P-loop containing nucleotide triphosphate hydrolases"/>
    <property type="match status" value="1"/>
</dbReference>
<evidence type="ECO:0000259" key="2">
    <source>
        <dbReference type="Pfam" id="PF24883"/>
    </source>
</evidence>
<dbReference type="eggNOG" id="ENOG502SHRA">
    <property type="taxonomic scope" value="Eukaryota"/>
</dbReference>
<feature type="domain" description="Nephrocystin 3-like N-terminal" evidence="2">
    <location>
        <begin position="301"/>
        <end position="462"/>
    </location>
</feature>
<accession>W3XG82</accession>
<gene>
    <name evidence="3" type="ORF">PFICI_03065</name>
</gene>
<dbReference type="GeneID" id="19268078"/>
<dbReference type="HOGENOM" id="CLU_002341_0_1_1"/>
<dbReference type="PANTHER" id="PTHR10039">
    <property type="entry name" value="AMELOGENIN"/>
    <property type="match status" value="1"/>
</dbReference>
<sequence>MSGLELPGFACNIMQVISFSREVVSLCSNVYQGKHPDAELADLAASLQAVSSDVQTSFDTINPKTADEKRLCDIATRCAIAARDLEEEVSFITSRQKQGSLASTLRIAAKTTWRKRRLDRLEKSLKEHERVLDTHLTVRVCKKADAIALRQKEGFDKLGADIQHFASQYALGHQKLRELVRTDLSLSQKESEKVMKAHVTEEITRSQVALLSHIDSKAEVTTGTITQNLHDLNIQTKDNSSCERLLQSLKYPAMDDRRNHLAEPREGTFKWVFSQHELSNDDNSNGVKTTRAAYRDPPWDNFGDWLKSDSDMYWISGKPGSGKSTFMKFLISNPLTREALRAWRPDVTILSHFFWKPGSMIQRNIKGLFASLLHQLLAPRQDILQAVLAGSRDLEQKDSNTDWSVKELQSFCLNTMRSYGSYICMFIDGLDEICDEDGVGALMEILNTIKLIPDVKICVASRPEQRLKRYLSRFPQLKLHDLTHEDIQHYADQTLRQSWRLRQDLSSRVLDEEILPELLRKAKGVFLWVRLAVRGLVHGIENDDSGSDLVLRLQDLPIDLSQMYNDMWTRLNGNTNIHRESTAKLLNLLIAYRYLIASGYSELRSSTGIPVIDIMGALDLPMQSRLFVDEQRPTTETIIHSCNQTRELMEVRCIGLVDIHQSDIRWHRKRVSAARLRLHASLSVDFVHRTAYEFLTDTEEGHRILSYDSSSSWERHLQLFKGKLLAATIAKGTSLGDMMSMIAEVGHSVRKEETHDLLKLCWKLYSRGLTSDYGNRLGRHFLSLATHPYLEDFLISSINKSLRPSALATQVLQEMLTMETYHWRQVSYFGCLTSLGAVPSLKGRLFQRMANGDVDSSSIARTISSLQMILERRIENYRYYDESFPDSFTNPSLGEYMQASQNYLTESSWMLLDVSKDHMRLHGISRIYVGGIVRRFSESRDNNKQHIFKGHSFVVELKSFLMLESLHRKQQSHQGRREPFTLVNFLEDPEQGPSCVRLRYFMFKAHTTPDDVGIEGCCRIRNRENVQPIEQLVKSWLLGETEGNPGESVREAMEHVCDEVAAGSTAYERIYGDLWEHLADDGFGMCKITKEEIDERIRHMQDEDPEAPGHWL</sequence>